<reference evidence="1 2" key="1">
    <citation type="submission" date="2024-09" db="EMBL/GenBank/DDBJ databases">
        <authorList>
            <person name="Salinas-Garcia M.A."/>
            <person name="Prieme A."/>
        </authorList>
    </citation>
    <scope>NUCLEOTIDE SEQUENCE [LARGE SCALE GENOMIC DNA]</scope>
    <source>
        <strain evidence="1 2">DSM 21081</strain>
    </source>
</reference>
<dbReference type="Proteomes" id="UP001575652">
    <property type="component" value="Unassembled WGS sequence"/>
</dbReference>
<comment type="caution">
    <text evidence="1">The sequence shown here is derived from an EMBL/GenBank/DDBJ whole genome shotgun (WGS) entry which is preliminary data.</text>
</comment>
<evidence type="ECO:0000313" key="1">
    <source>
        <dbReference type="EMBL" id="MFB0833781.1"/>
    </source>
</evidence>
<name>A0ABV4UKH5_9MICC</name>
<keyword evidence="2" id="KW-1185">Reference proteome</keyword>
<proteinExistence type="predicted"/>
<organism evidence="1 2">
    <name type="scientific">Arthrobacter halodurans</name>
    <dbReference type="NCBI Taxonomy" id="516699"/>
    <lineage>
        <taxon>Bacteria</taxon>
        <taxon>Bacillati</taxon>
        <taxon>Actinomycetota</taxon>
        <taxon>Actinomycetes</taxon>
        <taxon>Micrococcales</taxon>
        <taxon>Micrococcaceae</taxon>
        <taxon>Arthrobacter</taxon>
    </lineage>
</organism>
<protein>
    <recommendedName>
        <fullName evidence="3">DUF1918 domain-containing protein</fullName>
    </recommendedName>
</protein>
<dbReference type="RefSeq" id="WP_373970944.1">
    <property type="nucleotide sequence ID" value="NZ_JBHDLJ010000002.1"/>
</dbReference>
<evidence type="ECO:0008006" key="3">
    <source>
        <dbReference type="Google" id="ProtNLM"/>
    </source>
</evidence>
<evidence type="ECO:0000313" key="2">
    <source>
        <dbReference type="Proteomes" id="UP001575652"/>
    </source>
</evidence>
<sequence>MSISISHQELHIRDLRTLGPGDTVEALRHGDVHYRGRVEATAPDHGVVWVRDDSTGCRAMLHGNVYDVFLLRRAMAGLARAA</sequence>
<accession>A0ABV4UKH5</accession>
<gene>
    <name evidence="1" type="ORF">ACETWP_04205</name>
</gene>
<dbReference type="EMBL" id="JBHDLJ010000002">
    <property type="protein sequence ID" value="MFB0833781.1"/>
    <property type="molecule type" value="Genomic_DNA"/>
</dbReference>